<evidence type="ECO:0000256" key="3">
    <source>
        <dbReference type="ARBA" id="ARBA00034487"/>
    </source>
</evidence>
<comment type="catalytic activity">
    <reaction evidence="8">
        <text>arsenic triglutathione + 3 [thioredoxin]-dithiol + 3 S-adenosyl-L-methionine = trimethylarsine + 3 [thioredoxin]-disulfide + 3 glutathione + 3 S-adenosyl-L-homocysteine + 3 H(+)</text>
        <dbReference type="Rhea" id="RHEA:69432"/>
        <dbReference type="Rhea" id="RHEA-COMP:10698"/>
        <dbReference type="Rhea" id="RHEA-COMP:10700"/>
        <dbReference type="ChEBI" id="CHEBI:15378"/>
        <dbReference type="ChEBI" id="CHEBI:27130"/>
        <dbReference type="ChEBI" id="CHEBI:29950"/>
        <dbReference type="ChEBI" id="CHEBI:50058"/>
        <dbReference type="ChEBI" id="CHEBI:57856"/>
        <dbReference type="ChEBI" id="CHEBI:57925"/>
        <dbReference type="ChEBI" id="CHEBI:59789"/>
        <dbReference type="ChEBI" id="CHEBI:183640"/>
        <dbReference type="EC" id="2.1.1.137"/>
    </reaction>
</comment>
<dbReference type="Proteomes" id="UP000326500">
    <property type="component" value="Unassembled WGS sequence"/>
</dbReference>
<evidence type="ECO:0000256" key="7">
    <source>
        <dbReference type="ARBA" id="ARBA00047943"/>
    </source>
</evidence>
<keyword evidence="11" id="KW-1185">Reference proteome</keyword>
<dbReference type="Pfam" id="PF13847">
    <property type="entry name" value="Methyltransf_31"/>
    <property type="match status" value="1"/>
</dbReference>
<comment type="similarity">
    <text evidence="3">Belongs to the methyltransferase superfamily. Arsenite methyltransferase family.</text>
</comment>
<dbReference type="STRING" id="2200.GCA_001571405_01790"/>
<keyword evidence="10" id="KW-0489">Methyltransferase</keyword>
<evidence type="ECO:0000313" key="11">
    <source>
        <dbReference type="Proteomes" id="UP000326500"/>
    </source>
</evidence>
<dbReference type="GO" id="GO:0032259">
    <property type="term" value="P:methylation"/>
    <property type="evidence" value="ECO:0007669"/>
    <property type="project" value="UniProtKB-KW"/>
</dbReference>
<evidence type="ECO:0000256" key="5">
    <source>
        <dbReference type="ARBA" id="ARBA00034545"/>
    </source>
</evidence>
<reference evidence="10 11" key="1">
    <citation type="submission" date="2016-10" db="EMBL/GenBank/DDBJ databases">
        <authorList>
            <person name="Varghese N."/>
            <person name="Submissions S."/>
        </authorList>
    </citation>
    <scope>NUCLEOTIDE SEQUENCE [LARGE SCALE GENOMIC DNA]</scope>
    <source>
        <strain evidence="10 11">DSM 2373</strain>
    </source>
</reference>
<evidence type="ECO:0000256" key="6">
    <source>
        <dbReference type="ARBA" id="ARBA00047941"/>
    </source>
</evidence>
<evidence type="ECO:0000256" key="4">
    <source>
        <dbReference type="ARBA" id="ARBA00034521"/>
    </source>
</evidence>
<dbReference type="AlphaFoldDB" id="A0A1G9A8D2"/>
<feature type="domain" description="Methyltransferase" evidence="9">
    <location>
        <begin position="73"/>
        <end position="205"/>
    </location>
</feature>
<dbReference type="PANTHER" id="PTHR43675:SF8">
    <property type="entry name" value="ARSENITE METHYLTRANSFERASE"/>
    <property type="match status" value="1"/>
</dbReference>
<gene>
    <name evidence="10" type="ORF">SAMN04488571_105222</name>
</gene>
<sequence length="281" mass="29300">MKEDIHKQVRSTYGEIARQGGCGCGIGCCNTGKTVESVSLDLGYSESDLEAVPEGANLGLGCGNPVALASLREGEVVLDLGSGAGFDCFLAAERVGPTGHVIGVDMTPDMLDRARENAKRCGRTNVEFRLGEIEHLPVADNSVDVVISNCVINLSPDKPQVFREAFRVLRPGGRLMVSDIVLAAPLPAALAGSALLYNSCVAGALVREEYLGGIAATGFTEVTVQGEAVFPLEHIVSEPDLVRALEGAALSESERASLRESILSIKVAARKPGGCTCGGTC</sequence>
<name>A0A1G9A8D2_9EURY</name>
<keyword evidence="2" id="KW-0949">S-adenosyl-L-methionine</keyword>
<dbReference type="Gene3D" id="3.40.50.150">
    <property type="entry name" value="Vaccinia Virus protein VP39"/>
    <property type="match status" value="1"/>
</dbReference>
<dbReference type="NCBIfam" id="NF008823">
    <property type="entry name" value="PRK11873.1"/>
    <property type="match status" value="1"/>
</dbReference>
<dbReference type="InterPro" id="IPR026669">
    <property type="entry name" value="Arsenite_MeTrfase-like"/>
</dbReference>
<dbReference type="OrthoDB" id="57427at2157"/>
<evidence type="ECO:0000256" key="1">
    <source>
        <dbReference type="ARBA" id="ARBA00022679"/>
    </source>
</evidence>
<protein>
    <recommendedName>
        <fullName evidence="5">Arsenite methyltransferase</fullName>
        <ecNumber evidence="4">2.1.1.137</ecNumber>
    </recommendedName>
</protein>
<evidence type="ECO:0000256" key="8">
    <source>
        <dbReference type="ARBA" id="ARBA00048428"/>
    </source>
</evidence>
<comment type="catalytic activity">
    <reaction evidence="6">
        <text>arsenic triglutathione + [thioredoxin]-dithiol + S-adenosyl-L-methionine + 2 H2O = methylarsonous acid + [thioredoxin]-disulfide + 3 glutathione + S-adenosyl-L-homocysteine + H(+)</text>
        <dbReference type="Rhea" id="RHEA:69460"/>
        <dbReference type="Rhea" id="RHEA-COMP:10698"/>
        <dbReference type="Rhea" id="RHEA-COMP:10700"/>
        <dbReference type="ChEBI" id="CHEBI:15377"/>
        <dbReference type="ChEBI" id="CHEBI:15378"/>
        <dbReference type="ChEBI" id="CHEBI:17826"/>
        <dbReference type="ChEBI" id="CHEBI:29950"/>
        <dbReference type="ChEBI" id="CHEBI:50058"/>
        <dbReference type="ChEBI" id="CHEBI:57856"/>
        <dbReference type="ChEBI" id="CHEBI:57925"/>
        <dbReference type="ChEBI" id="CHEBI:59789"/>
        <dbReference type="ChEBI" id="CHEBI:183640"/>
        <dbReference type="EC" id="2.1.1.137"/>
    </reaction>
</comment>
<evidence type="ECO:0000313" key="10">
    <source>
        <dbReference type="EMBL" id="SDK23616.1"/>
    </source>
</evidence>
<dbReference type="InterPro" id="IPR025714">
    <property type="entry name" value="Methyltranfer_dom"/>
</dbReference>
<dbReference type="RefSeq" id="WP_066958118.1">
    <property type="nucleotide sequence ID" value="NZ_BCNX01000008.1"/>
</dbReference>
<comment type="catalytic activity">
    <reaction evidence="7">
        <text>arsenic triglutathione + 2 [thioredoxin]-dithiol + 2 S-adenosyl-L-methionine + H2O = dimethylarsinous acid + 2 [thioredoxin]-disulfide + 3 glutathione + 2 S-adenosyl-L-homocysteine + 2 H(+)</text>
        <dbReference type="Rhea" id="RHEA:69464"/>
        <dbReference type="Rhea" id="RHEA-COMP:10698"/>
        <dbReference type="Rhea" id="RHEA-COMP:10700"/>
        <dbReference type="ChEBI" id="CHEBI:15377"/>
        <dbReference type="ChEBI" id="CHEBI:15378"/>
        <dbReference type="ChEBI" id="CHEBI:23808"/>
        <dbReference type="ChEBI" id="CHEBI:29950"/>
        <dbReference type="ChEBI" id="CHEBI:50058"/>
        <dbReference type="ChEBI" id="CHEBI:57856"/>
        <dbReference type="ChEBI" id="CHEBI:57925"/>
        <dbReference type="ChEBI" id="CHEBI:59789"/>
        <dbReference type="ChEBI" id="CHEBI:183640"/>
        <dbReference type="EC" id="2.1.1.137"/>
    </reaction>
</comment>
<dbReference type="InterPro" id="IPR029063">
    <property type="entry name" value="SAM-dependent_MTases_sf"/>
</dbReference>
<accession>A0A1G9A8D2</accession>
<evidence type="ECO:0000256" key="2">
    <source>
        <dbReference type="ARBA" id="ARBA00022691"/>
    </source>
</evidence>
<dbReference type="CDD" id="cd02440">
    <property type="entry name" value="AdoMet_MTases"/>
    <property type="match status" value="1"/>
</dbReference>
<dbReference type="EMBL" id="FNFT01000005">
    <property type="protein sequence ID" value="SDK23616.1"/>
    <property type="molecule type" value="Genomic_DNA"/>
</dbReference>
<dbReference type="EC" id="2.1.1.137" evidence="4"/>
<dbReference type="PANTHER" id="PTHR43675">
    <property type="entry name" value="ARSENITE METHYLTRANSFERASE"/>
    <property type="match status" value="1"/>
</dbReference>
<dbReference type="SUPFAM" id="SSF53335">
    <property type="entry name" value="S-adenosyl-L-methionine-dependent methyltransferases"/>
    <property type="match status" value="1"/>
</dbReference>
<organism evidence="10 11">
    <name type="scientific">Methanoculleus thermophilus</name>
    <dbReference type="NCBI Taxonomy" id="2200"/>
    <lineage>
        <taxon>Archaea</taxon>
        <taxon>Methanobacteriati</taxon>
        <taxon>Methanobacteriota</taxon>
        <taxon>Stenosarchaea group</taxon>
        <taxon>Methanomicrobia</taxon>
        <taxon>Methanomicrobiales</taxon>
        <taxon>Methanomicrobiaceae</taxon>
        <taxon>Methanoculleus</taxon>
    </lineage>
</organism>
<dbReference type="GO" id="GO:0030791">
    <property type="term" value="F:arsenite methyltransferase activity"/>
    <property type="evidence" value="ECO:0007669"/>
    <property type="project" value="UniProtKB-EC"/>
</dbReference>
<evidence type="ECO:0000259" key="9">
    <source>
        <dbReference type="Pfam" id="PF13847"/>
    </source>
</evidence>
<keyword evidence="1 10" id="KW-0808">Transferase</keyword>
<proteinExistence type="inferred from homology"/>